<evidence type="ECO:0000313" key="4">
    <source>
        <dbReference type="EMBL" id="SUK94617.1"/>
    </source>
</evidence>
<dbReference type="PANTHER" id="PTHR22912:SF217">
    <property type="entry name" value="DIHYDROLIPOYL DEHYDROGENASE"/>
    <property type="match status" value="1"/>
</dbReference>
<reference evidence="4 5" key="1">
    <citation type="submission" date="2018-06" db="EMBL/GenBank/DDBJ databases">
        <authorList>
            <consortium name="Pathogen Informatics"/>
            <person name="Doyle S."/>
        </authorList>
    </citation>
    <scope>NUCLEOTIDE SEQUENCE [LARGE SCALE GENOMIC DNA]</scope>
    <source>
        <strain evidence="4 5">NCTC5664</strain>
    </source>
</reference>
<dbReference type="Gene3D" id="3.50.50.60">
    <property type="entry name" value="FAD/NAD(P)-binding domain"/>
    <property type="match status" value="1"/>
</dbReference>
<dbReference type="PANTHER" id="PTHR22912">
    <property type="entry name" value="DISULFIDE OXIDOREDUCTASE"/>
    <property type="match status" value="1"/>
</dbReference>
<accession>A0A380E3A5</accession>
<dbReference type="Proteomes" id="UP000254502">
    <property type="component" value="Unassembled WGS sequence"/>
</dbReference>
<proteinExistence type="inferred from homology"/>
<organism evidence="4 5">
    <name type="scientific">Staphylococcus aureus</name>
    <dbReference type="NCBI Taxonomy" id="1280"/>
    <lineage>
        <taxon>Bacteria</taxon>
        <taxon>Bacillati</taxon>
        <taxon>Bacillota</taxon>
        <taxon>Bacilli</taxon>
        <taxon>Bacillales</taxon>
        <taxon>Staphylococcaceae</taxon>
        <taxon>Staphylococcus</taxon>
    </lineage>
</organism>
<evidence type="ECO:0000256" key="2">
    <source>
        <dbReference type="ARBA" id="ARBA00023027"/>
    </source>
</evidence>
<keyword evidence="4" id="KW-0560">Oxidoreductase</keyword>
<dbReference type="EC" id="1.8.1.4" evidence="4"/>
<sequence length="59" mass="6718">MAVDHMFEGNPIPVNYNMMPKCIYSQPEIASIGLNIEQAKAEGMKVKVLKYHLKQLVKQ</sequence>
<dbReference type="GO" id="GO:0050660">
    <property type="term" value="F:flavin adenine dinucleotide binding"/>
    <property type="evidence" value="ECO:0007669"/>
    <property type="project" value="TreeGrafter"/>
</dbReference>
<gene>
    <name evidence="4" type="primary">lpd3</name>
    <name evidence="4" type="ORF">NCTC5664_03435</name>
</gene>
<dbReference type="SUPFAM" id="SSF55424">
    <property type="entry name" value="FAD/NAD-linked reductases, dimerisation (C-terminal) domain"/>
    <property type="match status" value="1"/>
</dbReference>
<feature type="domain" description="Pyridine nucleotide-disulphide oxidoreductase dimerisation" evidence="3">
    <location>
        <begin position="19"/>
        <end position="56"/>
    </location>
</feature>
<dbReference type="GO" id="GO:0004148">
    <property type="term" value="F:dihydrolipoyl dehydrogenase (NADH) activity"/>
    <property type="evidence" value="ECO:0007669"/>
    <property type="project" value="UniProtKB-EC"/>
</dbReference>
<comment type="similarity">
    <text evidence="1">Belongs to the class-I pyridine nucleotide-disulfide oxidoreductase family.</text>
</comment>
<dbReference type="InterPro" id="IPR004099">
    <property type="entry name" value="Pyr_nucl-diS_OxRdtase_dimer"/>
</dbReference>
<dbReference type="InterPro" id="IPR016156">
    <property type="entry name" value="FAD/NAD-linked_Rdtase_dimer_sf"/>
</dbReference>
<dbReference type="InterPro" id="IPR036188">
    <property type="entry name" value="FAD/NAD-bd_sf"/>
</dbReference>
<evidence type="ECO:0000256" key="1">
    <source>
        <dbReference type="ARBA" id="ARBA00007532"/>
    </source>
</evidence>
<dbReference type="AlphaFoldDB" id="A0A380E3A5"/>
<dbReference type="InterPro" id="IPR050151">
    <property type="entry name" value="Class-I_Pyr_Nuc-Dis_Oxidored"/>
</dbReference>
<dbReference type="Pfam" id="PF02852">
    <property type="entry name" value="Pyr_redox_dim"/>
    <property type="match status" value="1"/>
</dbReference>
<keyword evidence="2" id="KW-0520">NAD</keyword>
<dbReference type="GO" id="GO:0006103">
    <property type="term" value="P:2-oxoglutarate metabolic process"/>
    <property type="evidence" value="ECO:0007669"/>
    <property type="project" value="TreeGrafter"/>
</dbReference>
<name>A0A380E3A5_STAAU</name>
<evidence type="ECO:0000259" key="3">
    <source>
        <dbReference type="Pfam" id="PF02852"/>
    </source>
</evidence>
<protein>
    <submittedName>
        <fullName evidence="4">Dihydrolipoamide dehydrogenase of branched-chain alpha-keto acid dehydrogenase</fullName>
        <ecNumber evidence="4">1.8.1.4</ecNumber>
    </submittedName>
</protein>
<dbReference type="EMBL" id="UHAQ01000004">
    <property type="protein sequence ID" value="SUK94617.1"/>
    <property type="molecule type" value="Genomic_DNA"/>
</dbReference>
<evidence type="ECO:0000313" key="5">
    <source>
        <dbReference type="Proteomes" id="UP000254502"/>
    </source>
</evidence>